<evidence type="ECO:0000313" key="3">
    <source>
        <dbReference type="Proteomes" id="UP000000311"/>
    </source>
</evidence>
<reference evidence="2 3" key="1">
    <citation type="journal article" date="2010" name="Science">
        <title>Genomic comparison of the ants Camponotus floridanus and Harpegnathos saltator.</title>
        <authorList>
            <person name="Bonasio R."/>
            <person name="Zhang G."/>
            <person name="Ye C."/>
            <person name="Mutti N.S."/>
            <person name="Fang X."/>
            <person name="Qin N."/>
            <person name="Donahue G."/>
            <person name="Yang P."/>
            <person name="Li Q."/>
            <person name="Li C."/>
            <person name="Zhang P."/>
            <person name="Huang Z."/>
            <person name="Berger S.L."/>
            <person name="Reinberg D."/>
            <person name="Wang J."/>
            <person name="Liebig J."/>
        </authorList>
    </citation>
    <scope>NUCLEOTIDE SEQUENCE [LARGE SCALE GENOMIC DNA]</scope>
    <source>
        <strain evidence="3">C129</strain>
    </source>
</reference>
<dbReference type="InParanoid" id="E2A4J7"/>
<accession>E2A4J7</accession>
<gene>
    <name evidence="2" type="ORF">EAG_00339</name>
</gene>
<dbReference type="Proteomes" id="UP000000311">
    <property type="component" value="Unassembled WGS sequence"/>
</dbReference>
<feature type="domain" description="Retrovirus-related Pol polyprotein from transposon TNT 1-94-like beta-barrel" evidence="1">
    <location>
        <begin position="5"/>
        <end position="87"/>
    </location>
</feature>
<dbReference type="OMA" id="TVENIWH"/>
<dbReference type="STRING" id="104421.E2A4J7"/>
<evidence type="ECO:0000313" key="2">
    <source>
        <dbReference type="EMBL" id="EFN71642.1"/>
    </source>
</evidence>
<protein>
    <submittedName>
        <fullName evidence="2">Putative transposon Ty5-1 protein YCL075W</fullName>
    </submittedName>
</protein>
<dbReference type="OrthoDB" id="7700898at2759"/>
<sequence>KDNAWCIDSGCTSHLCRDEEKFEEISNTENTRLNLANHGSTDIKAKGTVKVTATDGNTTRAVYLENTLHVPDLRNNLISVAKITDAGNRIIFTKEGAEIKNKRGTTVLVADRKGDLYFLRESRKESTYAASTKANKSPMAVWHERFGHLNWNDI</sequence>
<dbReference type="EMBL" id="GL436698">
    <property type="protein sequence ID" value="EFN71642.1"/>
    <property type="molecule type" value="Genomic_DNA"/>
</dbReference>
<name>E2A4J7_CAMFO</name>
<feature type="non-terminal residue" evidence="2">
    <location>
        <position position="1"/>
    </location>
</feature>
<organism evidence="3">
    <name type="scientific">Camponotus floridanus</name>
    <name type="common">Florida carpenter ant</name>
    <dbReference type="NCBI Taxonomy" id="104421"/>
    <lineage>
        <taxon>Eukaryota</taxon>
        <taxon>Metazoa</taxon>
        <taxon>Ecdysozoa</taxon>
        <taxon>Arthropoda</taxon>
        <taxon>Hexapoda</taxon>
        <taxon>Insecta</taxon>
        <taxon>Pterygota</taxon>
        <taxon>Neoptera</taxon>
        <taxon>Endopterygota</taxon>
        <taxon>Hymenoptera</taxon>
        <taxon>Apocrita</taxon>
        <taxon>Aculeata</taxon>
        <taxon>Formicoidea</taxon>
        <taxon>Formicidae</taxon>
        <taxon>Formicinae</taxon>
        <taxon>Camponotus</taxon>
    </lineage>
</organism>
<feature type="non-terminal residue" evidence="2">
    <location>
        <position position="154"/>
    </location>
</feature>
<dbReference type="Pfam" id="PF22936">
    <property type="entry name" value="Pol_BBD"/>
    <property type="match status" value="1"/>
</dbReference>
<dbReference type="InterPro" id="IPR054722">
    <property type="entry name" value="PolX-like_BBD"/>
</dbReference>
<keyword evidence="3" id="KW-1185">Reference proteome</keyword>
<dbReference type="AlphaFoldDB" id="E2A4J7"/>
<evidence type="ECO:0000259" key="1">
    <source>
        <dbReference type="Pfam" id="PF22936"/>
    </source>
</evidence>
<dbReference type="PANTHER" id="PTHR47592">
    <property type="entry name" value="PBF68 PROTEIN"/>
    <property type="match status" value="1"/>
</dbReference>
<proteinExistence type="predicted"/>